<keyword evidence="2" id="KW-1003">Cell membrane</keyword>
<comment type="caution">
    <text evidence="7">The sequence shown here is derived from an EMBL/GenBank/DDBJ whole genome shotgun (WGS) entry which is preliminary data.</text>
</comment>
<gene>
    <name evidence="7" type="ORF">nbrc107697_25920</name>
</gene>
<sequence>MQIDTLSLLAASGINAVLGVAYWGAATRHYGVAEVGRASTLINSALLLASLANLSLGPLYERFLPVAGSLQRRLILAGQVITAALAGLFAAVFLAVGPGELANGHDLVGLLFLFAVPTLATFSLLDAILVGLRSGRWAAAKNTFHAMSKLVLAILFAGIGTATALVSSWVIPSLGAVVVIEILLLSRIGPLRQDRRATPELPERKALGAFTGWAMAWMLAQTLPGLLIPLIVVSQRGLADAAFFNISWTIVAASILLMALVTGPYVAEASRRPSRSRWELTRTLATNLVLINIVRALLVGAVGPIVLYLYGREYFSAGTPLLLVMACCQLISTVGYLYASIARVSGKIGFPTVVQLLGTGGLLLVVPVLVTHWGIVGVGVGYLVHDVVLALVIAPKLIKALRSEKAVNFQVPVRDN</sequence>
<dbReference type="InterPro" id="IPR050833">
    <property type="entry name" value="Poly_Biosynth_Transport"/>
</dbReference>
<feature type="transmembrane region" description="Helical" evidence="6">
    <location>
        <begin position="35"/>
        <end position="54"/>
    </location>
</feature>
<evidence type="ECO:0000256" key="2">
    <source>
        <dbReference type="ARBA" id="ARBA00022475"/>
    </source>
</evidence>
<dbReference type="RefSeq" id="WP_161927956.1">
    <property type="nucleotide sequence ID" value="NZ_BJOU01000002.1"/>
</dbReference>
<feature type="transmembrane region" description="Helical" evidence="6">
    <location>
        <begin position="169"/>
        <end position="186"/>
    </location>
</feature>
<feature type="transmembrane region" description="Helical" evidence="6">
    <location>
        <begin position="74"/>
        <end position="96"/>
    </location>
</feature>
<feature type="transmembrane region" description="Helical" evidence="6">
    <location>
        <begin position="246"/>
        <end position="267"/>
    </location>
</feature>
<evidence type="ECO:0000256" key="3">
    <source>
        <dbReference type="ARBA" id="ARBA00022692"/>
    </source>
</evidence>
<accession>A0A7I9V081</accession>
<feature type="transmembrane region" description="Helical" evidence="6">
    <location>
        <begin position="144"/>
        <end position="163"/>
    </location>
</feature>
<feature type="transmembrane region" description="Helical" evidence="6">
    <location>
        <begin position="348"/>
        <end position="369"/>
    </location>
</feature>
<organism evidence="7 8">
    <name type="scientific">Gordonia crocea</name>
    <dbReference type="NCBI Taxonomy" id="589162"/>
    <lineage>
        <taxon>Bacteria</taxon>
        <taxon>Bacillati</taxon>
        <taxon>Actinomycetota</taxon>
        <taxon>Actinomycetes</taxon>
        <taxon>Mycobacteriales</taxon>
        <taxon>Gordoniaceae</taxon>
        <taxon>Gordonia</taxon>
    </lineage>
</organism>
<comment type="subcellular location">
    <subcellularLocation>
        <location evidence="1">Cell membrane</location>
        <topology evidence="1">Multi-pass membrane protein</topology>
    </subcellularLocation>
</comment>
<proteinExistence type="predicted"/>
<feature type="transmembrane region" description="Helical" evidence="6">
    <location>
        <begin position="375"/>
        <end position="394"/>
    </location>
</feature>
<keyword evidence="8" id="KW-1185">Reference proteome</keyword>
<evidence type="ECO:0000256" key="1">
    <source>
        <dbReference type="ARBA" id="ARBA00004651"/>
    </source>
</evidence>
<evidence type="ECO:0000256" key="6">
    <source>
        <dbReference type="SAM" id="Phobius"/>
    </source>
</evidence>
<keyword evidence="3 6" id="KW-0812">Transmembrane</keyword>
<evidence type="ECO:0008006" key="9">
    <source>
        <dbReference type="Google" id="ProtNLM"/>
    </source>
</evidence>
<evidence type="ECO:0000256" key="4">
    <source>
        <dbReference type="ARBA" id="ARBA00022989"/>
    </source>
</evidence>
<keyword evidence="4 6" id="KW-1133">Transmembrane helix</keyword>
<protein>
    <recommendedName>
        <fullName evidence="9">Polysaccharide biosynthesis protein</fullName>
    </recommendedName>
</protein>
<name>A0A7I9V081_9ACTN</name>
<evidence type="ECO:0000256" key="5">
    <source>
        <dbReference type="ARBA" id="ARBA00023136"/>
    </source>
</evidence>
<dbReference type="OrthoDB" id="139907at2"/>
<reference evidence="8" key="1">
    <citation type="submission" date="2019-06" db="EMBL/GenBank/DDBJ databases">
        <title>Gordonia isolated from sludge of a wastewater treatment plant.</title>
        <authorList>
            <person name="Tamura T."/>
            <person name="Aoyama K."/>
            <person name="Kang Y."/>
            <person name="Saito S."/>
            <person name="Akiyama N."/>
            <person name="Yazawa K."/>
            <person name="Gonoi T."/>
            <person name="Mikami Y."/>
        </authorList>
    </citation>
    <scope>NUCLEOTIDE SEQUENCE [LARGE SCALE GENOMIC DNA]</scope>
    <source>
        <strain evidence="8">NBRC 107697</strain>
    </source>
</reference>
<feature type="transmembrane region" description="Helical" evidence="6">
    <location>
        <begin position="288"/>
        <end position="310"/>
    </location>
</feature>
<dbReference type="EMBL" id="BJOU01000002">
    <property type="protein sequence ID" value="GED98553.1"/>
    <property type="molecule type" value="Genomic_DNA"/>
</dbReference>
<dbReference type="Proteomes" id="UP000444980">
    <property type="component" value="Unassembled WGS sequence"/>
</dbReference>
<keyword evidence="5 6" id="KW-0472">Membrane</keyword>
<dbReference type="PANTHER" id="PTHR30250:SF11">
    <property type="entry name" value="O-ANTIGEN TRANSPORTER-RELATED"/>
    <property type="match status" value="1"/>
</dbReference>
<dbReference type="GO" id="GO:0005886">
    <property type="term" value="C:plasma membrane"/>
    <property type="evidence" value="ECO:0007669"/>
    <property type="project" value="UniProtKB-SubCell"/>
</dbReference>
<feature type="transmembrane region" description="Helical" evidence="6">
    <location>
        <begin position="322"/>
        <end position="341"/>
    </location>
</feature>
<evidence type="ECO:0000313" key="7">
    <source>
        <dbReference type="EMBL" id="GED98553.1"/>
    </source>
</evidence>
<dbReference type="AlphaFoldDB" id="A0A7I9V081"/>
<dbReference type="PANTHER" id="PTHR30250">
    <property type="entry name" value="PST FAMILY PREDICTED COLANIC ACID TRANSPORTER"/>
    <property type="match status" value="1"/>
</dbReference>
<evidence type="ECO:0000313" key="8">
    <source>
        <dbReference type="Proteomes" id="UP000444980"/>
    </source>
</evidence>
<feature type="transmembrane region" description="Helical" evidence="6">
    <location>
        <begin position="108"/>
        <end position="132"/>
    </location>
</feature>
<feature type="transmembrane region" description="Helical" evidence="6">
    <location>
        <begin position="207"/>
        <end position="234"/>
    </location>
</feature>